<dbReference type="Proteomes" id="UP000092498">
    <property type="component" value="Chromosome"/>
</dbReference>
<dbReference type="InterPro" id="IPR002123">
    <property type="entry name" value="Plipid/glycerol_acylTrfase"/>
</dbReference>
<reference evidence="3 4" key="1">
    <citation type="submission" date="2015-11" db="EMBL/GenBank/DDBJ databases">
        <title>Whole-Genome Sequence of Candidatus Oderbacter manganicum from the National Park Lower Oder Valley, Germany.</title>
        <authorList>
            <person name="Braun B."/>
            <person name="Liere K."/>
            <person name="Szewzyk U."/>
        </authorList>
    </citation>
    <scope>NUCLEOTIDE SEQUENCE [LARGE SCALE GENOMIC DNA]</scope>
    <source>
        <strain evidence="3 4">OTSz_A_272</strain>
    </source>
</reference>
<organism evidence="3 4">
    <name type="scientific">Candidatus Viadribacter manganicus</name>
    <dbReference type="NCBI Taxonomy" id="1759059"/>
    <lineage>
        <taxon>Bacteria</taxon>
        <taxon>Pseudomonadati</taxon>
        <taxon>Pseudomonadota</taxon>
        <taxon>Alphaproteobacteria</taxon>
        <taxon>Hyphomonadales</taxon>
        <taxon>Hyphomonadaceae</taxon>
        <taxon>Candidatus Viadribacter</taxon>
    </lineage>
</organism>
<name>A0A1B1ANB0_9PROT</name>
<keyword evidence="4" id="KW-1185">Reference proteome</keyword>
<dbReference type="OrthoDB" id="1113830at2"/>
<proteinExistence type="predicted"/>
<feature type="region of interest" description="Disordered" evidence="1">
    <location>
        <begin position="285"/>
        <end position="306"/>
    </location>
</feature>
<dbReference type="GO" id="GO:0016746">
    <property type="term" value="F:acyltransferase activity"/>
    <property type="evidence" value="ECO:0007669"/>
    <property type="project" value="UniProtKB-KW"/>
</dbReference>
<dbReference type="InParanoid" id="A0A1B1ANB0"/>
<dbReference type="STRING" id="1759059.ATE48_08535"/>
<evidence type="ECO:0000313" key="3">
    <source>
        <dbReference type="EMBL" id="ANP48000.1"/>
    </source>
</evidence>
<dbReference type="EMBL" id="CP013244">
    <property type="protein sequence ID" value="ANP48000.1"/>
    <property type="molecule type" value="Genomic_DNA"/>
</dbReference>
<accession>A0A1B1ANB0</accession>
<feature type="compositionally biased region" description="Basic and acidic residues" evidence="1">
    <location>
        <begin position="296"/>
        <end position="306"/>
    </location>
</feature>
<dbReference type="Pfam" id="PF01553">
    <property type="entry name" value="Acyltransferase"/>
    <property type="match status" value="1"/>
</dbReference>
<feature type="domain" description="Phospholipid/glycerol acyltransferase" evidence="2">
    <location>
        <begin position="81"/>
        <end position="215"/>
    </location>
</feature>
<dbReference type="AlphaFoldDB" id="A0A1B1ANB0"/>
<dbReference type="KEGG" id="cbot:ATE48_08535"/>
<dbReference type="SUPFAM" id="SSF69593">
    <property type="entry name" value="Glycerol-3-phosphate (1)-acyltransferase"/>
    <property type="match status" value="1"/>
</dbReference>
<gene>
    <name evidence="3" type="ORF">ATE48_08535</name>
</gene>
<dbReference type="RefSeq" id="WP_066774739.1">
    <property type="nucleotide sequence ID" value="NZ_CP013244.1"/>
</dbReference>
<evidence type="ECO:0000259" key="2">
    <source>
        <dbReference type="Pfam" id="PF01553"/>
    </source>
</evidence>
<keyword evidence="3" id="KW-0808">Transferase</keyword>
<evidence type="ECO:0000313" key="4">
    <source>
        <dbReference type="Proteomes" id="UP000092498"/>
    </source>
</evidence>
<sequence>MTDAVATHQQSQPLTRPKHIVDVLIEERAPKLSTGAAWPLLRPLLYTALNYDKAVRMADMIAPMSGRDALEAISNLLSVKLDITGLDRLPADGAFIILGNHPTGITDGIALYDAVKHKRPDVLFYANSDAERVCSRFNETLIPVEWVQAKRTRERTRVTLKMTDEAFEANRPLGIFPAGRLARMRDGMLLDPEWMPTAASLARKYELPILPVHMSGPYSFWFHTFSKVSAELRDITLFHELLNKQGKTYKLTFGPLIPSAQVGSDSTRDIRKLKYYIERVLPHAPDTPFDPNGPECDWRDPPKPQP</sequence>
<keyword evidence="3" id="KW-0012">Acyltransferase</keyword>
<evidence type="ECO:0000256" key="1">
    <source>
        <dbReference type="SAM" id="MobiDB-lite"/>
    </source>
</evidence>
<protein>
    <submittedName>
        <fullName evidence="3">Acyltransferase</fullName>
    </submittedName>
</protein>